<dbReference type="Gene3D" id="4.10.1000.10">
    <property type="entry name" value="Zinc finger, CCCH-type"/>
    <property type="match status" value="1"/>
</dbReference>
<feature type="domain" description="C3H1-type" evidence="6">
    <location>
        <begin position="150"/>
        <end position="177"/>
    </location>
</feature>
<dbReference type="InterPro" id="IPR045072">
    <property type="entry name" value="MKRN-like"/>
</dbReference>
<evidence type="ECO:0000256" key="4">
    <source>
        <dbReference type="PROSITE-ProRule" id="PRU00723"/>
    </source>
</evidence>
<feature type="region of interest" description="Disordered" evidence="5">
    <location>
        <begin position="427"/>
        <end position="452"/>
    </location>
</feature>
<dbReference type="PANTHER" id="PTHR11224:SF10">
    <property type="entry name" value="IP09428P-RELATED"/>
    <property type="match status" value="1"/>
</dbReference>
<proteinExistence type="predicted"/>
<feature type="region of interest" description="Disordered" evidence="5">
    <location>
        <begin position="365"/>
        <end position="393"/>
    </location>
</feature>
<dbReference type="SUPFAM" id="SSF90229">
    <property type="entry name" value="CCCH zinc finger"/>
    <property type="match status" value="1"/>
</dbReference>
<evidence type="ECO:0000256" key="3">
    <source>
        <dbReference type="ARBA" id="ARBA00022833"/>
    </source>
</evidence>
<dbReference type="SMART" id="SM00356">
    <property type="entry name" value="ZnF_C3H1"/>
    <property type="match status" value="2"/>
</dbReference>
<feature type="compositionally biased region" description="Low complexity" evidence="5">
    <location>
        <begin position="1"/>
        <end position="11"/>
    </location>
</feature>
<dbReference type="GO" id="GO:0061630">
    <property type="term" value="F:ubiquitin protein ligase activity"/>
    <property type="evidence" value="ECO:0007669"/>
    <property type="project" value="InterPro"/>
</dbReference>
<feature type="compositionally biased region" description="Polar residues" evidence="5">
    <location>
        <begin position="365"/>
        <end position="391"/>
    </location>
</feature>
<evidence type="ECO:0000256" key="5">
    <source>
        <dbReference type="SAM" id="MobiDB-lite"/>
    </source>
</evidence>
<dbReference type="GO" id="GO:0008270">
    <property type="term" value="F:zinc ion binding"/>
    <property type="evidence" value="ECO:0007669"/>
    <property type="project" value="UniProtKB-KW"/>
</dbReference>
<dbReference type="PROSITE" id="PS50103">
    <property type="entry name" value="ZF_C3H1"/>
    <property type="match status" value="2"/>
</dbReference>
<evidence type="ECO:0000256" key="2">
    <source>
        <dbReference type="ARBA" id="ARBA00022771"/>
    </source>
</evidence>
<feature type="compositionally biased region" description="Polar residues" evidence="5">
    <location>
        <begin position="43"/>
        <end position="59"/>
    </location>
</feature>
<gene>
    <name evidence="7" type="ORF">PPACK8108_LOCUS97</name>
</gene>
<feature type="compositionally biased region" description="Low complexity" evidence="5">
    <location>
        <begin position="88"/>
        <end position="97"/>
    </location>
</feature>
<feature type="zinc finger region" description="C3H1-type" evidence="4">
    <location>
        <begin position="120"/>
        <end position="147"/>
    </location>
</feature>
<accession>A0AAV0AEI5</accession>
<organism evidence="7 8">
    <name type="scientific">Phakopsora pachyrhizi</name>
    <name type="common">Asian soybean rust disease fungus</name>
    <dbReference type="NCBI Taxonomy" id="170000"/>
    <lineage>
        <taxon>Eukaryota</taxon>
        <taxon>Fungi</taxon>
        <taxon>Dikarya</taxon>
        <taxon>Basidiomycota</taxon>
        <taxon>Pucciniomycotina</taxon>
        <taxon>Pucciniomycetes</taxon>
        <taxon>Pucciniales</taxon>
        <taxon>Phakopsoraceae</taxon>
        <taxon>Phakopsora</taxon>
    </lineage>
</organism>
<feature type="compositionally biased region" description="Basic and acidic residues" evidence="5">
    <location>
        <begin position="65"/>
        <end position="79"/>
    </location>
</feature>
<comment type="caution">
    <text evidence="7">The sequence shown here is derived from an EMBL/GenBank/DDBJ whole genome shotgun (WGS) entry which is preliminary data.</text>
</comment>
<dbReference type="EMBL" id="CALTRL010000007">
    <property type="protein sequence ID" value="CAH7665810.1"/>
    <property type="molecule type" value="Genomic_DNA"/>
</dbReference>
<dbReference type="AlphaFoldDB" id="A0AAV0AEI5"/>
<dbReference type="InterPro" id="IPR000571">
    <property type="entry name" value="Znf_CCCH"/>
</dbReference>
<evidence type="ECO:0000256" key="1">
    <source>
        <dbReference type="ARBA" id="ARBA00022723"/>
    </source>
</evidence>
<evidence type="ECO:0000259" key="6">
    <source>
        <dbReference type="PROSITE" id="PS50103"/>
    </source>
</evidence>
<feature type="compositionally biased region" description="Polar residues" evidence="5">
    <location>
        <begin position="19"/>
        <end position="35"/>
    </location>
</feature>
<dbReference type="Proteomes" id="UP001153365">
    <property type="component" value="Unassembled WGS sequence"/>
</dbReference>
<evidence type="ECO:0000313" key="7">
    <source>
        <dbReference type="EMBL" id="CAH7665810.1"/>
    </source>
</evidence>
<keyword evidence="1 4" id="KW-0479">Metal-binding</keyword>
<sequence length="808" mass="87306">MAGGSTSTSGHHNSRNRSNDGTKQSKPINLSFNQSSDKKLPISITNTTTPIKNQNQSWTSVVKSNNKDSNSHNRSEDQKTTPSTKHQSNSSNNNNLNSREKAEKDNNSNESNSVKRSGSKVSHVICKFYKVGNCSAGTSCQFSHNLPELGQGKPVCQWFVKGNCRFAHKCALAHIQPGQPISMDRKNKRAAQAAARESAAAAASAIQTDPIAISSPPPELVLEPPELEEEEVGQSSPLEHKRNILGQVSITLKTDNDLKLDQAREMNQLLLESPVLNRQLQPPKSPWSPLVTEIDLELTGQSNEELQFGLPDDFTSLNGHHRQPLVGYLAQQHLSPQVQPPPQPSSSASAATRFLSARLSPSSLHVQLDNSQRSSILRPNSSGAKSPSAEYSQHVPISIERAKAWPREQSPGPFGFGSPFSAPGSRSIFLPRQGSYGSEDGFPRSAPSVTASPRHMSFLGTVNASVEAEEDIWNSIETGGDEDVTELLPSSLHSLLTPEERCRQHLRKLTTNDLFSRSVPNENTIDDSLKIKQNNIQSSSLRHQAVGYNANGDGLSVSVSPAPPEAANFTASNGYLDELSSPQRRSDFTPESNFRPQPISYLSSSYIQPSGRLGTRADFYSQQNDLGKHHQFQQQQHYQQNLLSPVYDSPSPRKDFGVLGVGSVLGHAPGTSLPQGLAAGLSRLHFQPPLPTGLTPCGSPLNQFRDNPLSPPKSPPSLTNHLKGLETTSTKAGNNLFQSALSQRMAGSAYGSIAGGLHNTNIISNYSNGRGVIGNSSPLSRHVSCSPSPGLSCSPTAEDDDAPFKLEI</sequence>
<reference evidence="7" key="1">
    <citation type="submission" date="2022-06" db="EMBL/GenBank/DDBJ databases">
        <authorList>
            <consortium name="SYNGENTA / RWTH Aachen University"/>
        </authorList>
    </citation>
    <scope>NUCLEOTIDE SEQUENCE</scope>
</reference>
<feature type="zinc finger region" description="C3H1-type" evidence="4">
    <location>
        <begin position="150"/>
        <end position="177"/>
    </location>
</feature>
<feature type="compositionally biased region" description="Basic and acidic residues" evidence="5">
    <location>
        <begin position="98"/>
        <end position="107"/>
    </location>
</feature>
<feature type="compositionally biased region" description="Low complexity" evidence="5">
    <location>
        <begin position="784"/>
        <end position="795"/>
    </location>
</feature>
<evidence type="ECO:0000313" key="8">
    <source>
        <dbReference type="Proteomes" id="UP001153365"/>
    </source>
</evidence>
<dbReference type="InterPro" id="IPR036855">
    <property type="entry name" value="Znf_CCCH_sf"/>
</dbReference>
<keyword evidence="8" id="KW-1185">Reference proteome</keyword>
<feature type="region of interest" description="Disordered" evidence="5">
    <location>
        <begin position="1"/>
        <end position="116"/>
    </location>
</feature>
<feature type="region of interest" description="Disordered" evidence="5">
    <location>
        <begin position="778"/>
        <end position="808"/>
    </location>
</feature>
<dbReference type="PANTHER" id="PTHR11224">
    <property type="entry name" value="MAKORIN-RELATED"/>
    <property type="match status" value="1"/>
</dbReference>
<keyword evidence="3 4" id="KW-0862">Zinc</keyword>
<name>A0AAV0AEI5_PHAPC</name>
<dbReference type="GO" id="GO:0000209">
    <property type="term" value="P:protein polyubiquitination"/>
    <property type="evidence" value="ECO:0007669"/>
    <property type="project" value="InterPro"/>
</dbReference>
<keyword evidence="2 4" id="KW-0863">Zinc-finger</keyword>
<protein>
    <recommendedName>
        <fullName evidence="6">C3H1-type domain-containing protein</fullName>
    </recommendedName>
</protein>
<feature type="domain" description="C3H1-type" evidence="6">
    <location>
        <begin position="120"/>
        <end position="147"/>
    </location>
</feature>